<reference evidence="1 2" key="1">
    <citation type="submission" date="2019-05" db="EMBL/GenBank/DDBJ databases">
        <title>Another draft genome of Portunus trituberculatus and its Hox gene families provides insights of decapod evolution.</title>
        <authorList>
            <person name="Jeong J.-H."/>
            <person name="Song I."/>
            <person name="Kim S."/>
            <person name="Choi T."/>
            <person name="Kim D."/>
            <person name="Ryu S."/>
            <person name="Kim W."/>
        </authorList>
    </citation>
    <scope>NUCLEOTIDE SEQUENCE [LARGE SCALE GENOMIC DNA]</scope>
    <source>
        <tissue evidence="1">Muscle</tissue>
    </source>
</reference>
<accession>A0A5B7FGM5</accession>
<organism evidence="1 2">
    <name type="scientific">Portunus trituberculatus</name>
    <name type="common">Swimming crab</name>
    <name type="synonym">Neptunus trituberculatus</name>
    <dbReference type="NCBI Taxonomy" id="210409"/>
    <lineage>
        <taxon>Eukaryota</taxon>
        <taxon>Metazoa</taxon>
        <taxon>Ecdysozoa</taxon>
        <taxon>Arthropoda</taxon>
        <taxon>Crustacea</taxon>
        <taxon>Multicrustacea</taxon>
        <taxon>Malacostraca</taxon>
        <taxon>Eumalacostraca</taxon>
        <taxon>Eucarida</taxon>
        <taxon>Decapoda</taxon>
        <taxon>Pleocyemata</taxon>
        <taxon>Brachyura</taxon>
        <taxon>Eubrachyura</taxon>
        <taxon>Portunoidea</taxon>
        <taxon>Portunidae</taxon>
        <taxon>Portuninae</taxon>
        <taxon>Portunus</taxon>
    </lineage>
</organism>
<proteinExistence type="predicted"/>
<sequence>MYLETTRNLNKETRVVAYYLCRCSARIMQRVMRLGCKESQQLFFDSSCVLLSLLRLLRAEHVSSDILLFPAVLRKLESWAERFHW</sequence>
<gene>
    <name evidence="1" type="ORF">E2C01_039358</name>
</gene>
<dbReference type="Proteomes" id="UP000324222">
    <property type="component" value="Unassembled WGS sequence"/>
</dbReference>
<protein>
    <submittedName>
        <fullName evidence="1">Uncharacterized protein</fullName>
    </submittedName>
</protein>
<evidence type="ECO:0000313" key="2">
    <source>
        <dbReference type="Proteomes" id="UP000324222"/>
    </source>
</evidence>
<name>A0A5B7FGM5_PORTR</name>
<evidence type="ECO:0000313" key="1">
    <source>
        <dbReference type="EMBL" id="MPC45652.1"/>
    </source>
</evidence>
<dbReference type="AlphaFoldDB" id="A0A5B7FGM5"/>
<keyword evidence="2" id="KW-1185">Reference proteome</keyword>
<dbReference type="EMBL" id="VSRR010006826">
    <property type="protein sequence ID" value="MPC45652.1"/>
    <property type="molecule type" value="Genomic_DNA"/>
</dbReference>
<comment type="caution">
    <text evidence="1">The sequence shown here is derived from an EMBL/GenBank/DDBJ whole genome shotgun (WGS) entry which is preliminary data.</text>
</comment>